<dbReference type="InterPro" id="IPR050808">
    <property type="entry name" value="Phage_Integrase"/>
</dbReference>
<dbReference type="Gene3D" id="1.10.443.10">
    <property type="entry name" value="Intergrase catalytic core"/>
    <property type="match status" value="1"/>
</dbReference>
<comment type="similarity">
    <text evidence="1">Belongs to the 'phage' integrase family.</text>
</comment>
<reference evidence="7" key="1">
    <citation type="submission" date="2016-10" db="EMBL/GenBank/DDBJ databases">
        <authorList>
            <person name="Varghese N."/>
            <person name="Submissions S."/>
        </authorList>
    </citation>
    <scope>NUCLEOTIDE SEQUENCE [LARGE SCALE GENOMIC DNA]</scope>
    <source>
        <strain evidence="7">CECT 8338</strain>
    </source>
</reference>
<evidence type="ECO:0000313" key="6">
    <source>
        <dbReference type="EMBL" id="SDU29345.1"/>
    </source>
</evidence>
<dbReference type="AlphaFoldDB" id="A0A1H2HBY4"/>
<dbReference type="SUPFAM" id="SSF56349">
    <property type="entry name" value="DNA breaking-rejoining enzymes"/>
    <property type="match status" value="1"/>
</dbReference>
<dbReference type="Proteomes" id="UP000243924">
    <property type="component" value="Chromosome I"/>
</dbReference>
<sequence length="464" mass="52422">MAKQKSITSITDARAAKHLEQSQERATLWCDKLTGLYLIKLKRGGAWRYRYTDALGKVRTYTIGKYPAMPPVEASARAYKLISEGADPLHEQRQNQHQRRTEALQAEQRTLASYLAGGYAVRMAAWGDSAAKMTAGRLKKHFSDLLPRDLASITKHDIIKWVQDNASLARTTHRRVYGALQALLNAAVEDDVLEANPIKGYKLPLLNADDLERESEDPGKAKRRAMTDDEQGAILNGLDQFAEEIRAERRNSRKRGKPDLFDLDQVEYPHWFIPFCLLALHTGLAPSDLYSLKWDQLNVQFGVLRKYRHKTIHLLRNDREPAQLSISLNQDIRAVMKAWQREHMDVIGISANPKDLVFPPKRVASQRDRKAHLRHWERVKALGGVTDDLDFYGLRHNFISRLVMAGVPLLLVAQLVGHKSAQMIERHYAHLCPTKAEQAMNIVADQIAAAQKVRQGSGVVGTSA</sequence>
<evidence type="ECO:0000256" key="2">
    <source>
        <dbReference type="ARBA" id="ARBA00022908"/>
    </source>
</evidence>
<dbReference type="InterPro" id="IPR038488">
    <property type="entry name" value="Integrase_DNA-bd_sf"/>
</dbReference>
<protein>
    <submittedName>
        <fullName evidence="6">Site-specific recombinase XerD</fullName>
    </submittedName>
</protein>
<evidence type="ECO:0000256" key="1">
    <source>
        <dbReference type="ARBA" id="ARBA00008857"/>
    </source>
</evidence>
<dbReference type="GO" id="GO:0006310">
    <property type="term" value="P:DNA recombination"/>
    <property type="evidence" value="ECO:0007669"/>
    <property type="project" value="UniProtKB-KW"/>
</dbReference>
<dbReference type="Pfam" id="PF13356">
    <property type="entry name" value="Arm-DNA-bind_3"/>
    <property type="match status" value="1"/>
</dbReference>
<dbReference type="InterPro" id="IPR011010">
    <property type="entry name" value="DNA_brk_join_enz"/>
</dbReference>
<dbReference type="InterPro" id="IPR025166">
    <property type="entry name" value="Integrase_DNA_bind_dom"/>
</dbReference>
<keyword evidence="4" id="KW-0233">DNA recombination</keyword>
<dbReference type="RefSeq" id="WP_092388225.1">
    <property type="nucleotide sequence ID" value="NZ_LT629787.1"/>
</dbReference>
<accession>A0A1H2HBY4</accession>
<dbReference type="Gene3D" id="1.10.150.130">
    <property type="match status" value="1"/>
</dbReference>
<dbReference type="GO" id="GO:0015074">
    <property type="term" value="P:DNA integration"/>
    <property type="evidence" value="ECO:0007669"/>
    <property type="project" value="UniProtKB-KW"/>
</dbReference>
<dbReference type="InterPro" id="IPR013762">
    <property type="entry name" value="Integrase-like_cat_sf"/>
</dbReference>
<gene>
    <name evidence="6" type="ORF">SAMN05216210_2928</name>
</gene>
<dbReference type="PROSITE" id="PS51898">
    <property type="entry name" value="TYR_RECOMBINASE"/>
    <property type="match status" value="1"/>
</dbReference>
<evidence type="ECO:0000256" key="4">
    <source>
        <dbReference type="ARBA" id="ARBA00023172"/>
    </source>
</evidence>
<dbReference type="PANTHER" id="PTHR30629">
    <property type="entry name" value="PROPHAGE INTEGRASE"/>
    <property type="match status" value="1"/>
</dbReference>
<dbReference type="InterPro" id="IPR010998">
    <property type="entry name" value="Integrase_recombinase_N"/>
</dbReference>
<dbReference type="OrthoDB" id="9057547at2"/>
<keyword evidence="2" id="KW-0229">DNA integration</keyword>
<feature type="domain" description="Tyr recombinase" evidence="5">
    <location>
        <begin position="221"/>
        <end position="441"/>
    </location>
</feature>
<dbReference type="GO" id="GO:0003677">
    <property type="term" value="F:DNA binding"/>
    <property type="evidence" value="ECO:0007669"/>
    <property type="project" value="UniProtKB-KW"/>
</dbReference>
<evidence type="ECO:0000256" key="3">
    <source>
        <dbReference type="ARBA" id="ARBA00023125"/>
    </source>
</evidence>
<organism evidence="6 7">
    <name type="scientific">Halopseudomonas salegens</name>
    <dbReference type="NCBI Taxonomy" id="1434072"/>
    <lineage>
        <taxon>Bacteria</taxon>
        <taxon>Pseudomonadati</taxon>
        <taxon>Pseudomonadota</taxon>
        <taxon>Gammaproteobacteria</taxon>
        <taxon>Pseudomonadales</taxon>
        <taxon>Pseudomonadaceae</taxon>
        <taxon>Halopseudomonas</taxon>
    </lineage>
</organism>
<evidence type="ECO:0000259" key="5">
    <source>
        <dbReference type="PROSITE" id="PS51898"/>
    </source>
</evidence>
<keyword evidence="3" id="KW-0238">DNA-binding</keyword>
<dbReference type="EMBL" id="LT629787">
    <property type="protein sequence ID" value="SDU29345.1"/>
    <property type="molecule type" value="Genomic_DNA"/>
</dbReference>
<evidence type="ECO:0000313" key="7">
    <source>
        <dbReference type="Proteomes" id="UP000243924"/>
    </source>
</evidence>
<dbReference type="CDD" id="cd00796">
    <property type="entry name" value="INT_Rci_Hp1_C"/>
    <property type="match status" value="1"/>
</dbReference>
<dbReference type="STRING" id="1434072.SAMN05216210_2928"/>
<dbReference type="Gene3D" id="3.30.160.390">
    <property type="entry name" value="Integrase, DNA-binding domain"/>
    <property type="match status" value="1"/>
</dbReference>
<dbReference type="Pfam" id="PF00589">
    <property type="entry name" value="Phage_integrase"/>
    <property type="match status" value="1"/>
</dbReference>
<keyword evidence="7" id="KW-1185">Reference proteome</keyword>
<proteinExistence type="inferred from homology"/>
<dbReference type="InterPro" id="IPR002104">
    <property type="entry name" value="Integrase_catalytic"/>
</dbReference>
<dbReference type="PANTHER" id="PTHR30629:SF2">
    <property type="entry name" value="PROPHAGE INTEGRASE INTS-RELATED"/>
    <property type="match status" value="1"/>
</dbReference>
<name>A0A1H2HBY4_9GAMM</name>